<evidence type="ECO:0000313" key="2">
    <source>
        <dbReference type="EMBL" id="KNZ47390.1"/>
    </source>
</evidence>
<evidence type="ECO:0000313" key="3">
    <source>
        <dbReference type="Proteomes" id="UP000037035"/>
    </source>
</evidence>
<dbReference type="Proteomes" id="UP000037035">
    <property type="component" value="Unassembled WGS sequence"/>
</dbReference>
<organism evidence="2 3">
    <name type="scientific">Puccinia sorghi</name>
    <dbReference type="NCBI Taxonomy" id="27349"/>
    <lineage>
        <taxon>Eukaryota</taxon>
        <taxon>Fungi</taxon>
        <taxon>Dikarya</taxon>
        <taxon>Basidiomycota</taxon>
        <taxon>Pucciniomycotina</taxon>
        <taxon>Pucciniomycetes</taxon>
        <taxon>Pucciniales</taxon>
        <taxon>Pucciniaceae</taxon>
        <taxon>Puccinia</taxon>
    </lineage>
</organism>
<dbReference type="VEuPathDB" id="FungiDB:VP01_6430g1"/>
<feature type="signal peptide" evidence="1">
    <location>
        <begin position="1"/>
        <end position="21"/>
    </location>
</feature>
<evidence type="ECO:0000256" key="1">
    <source>
        <dbReference type="SAM" id="SignalP"/>
    </source>
</evidence>
<accession>A0A0L6UHX1</accession>
<gene>
    <name evidence="2" type="ORF">VP01_6430g1</name>
</gene>
<keyword evidence="1" id="KW-0732">Signal</keyword>
<dbReference type="EMBL" id="LAVV01011753">
    <property type="protein sequence ID" value="KNZ47390.1"/>
    <property type="molecule type" value="Genomic_DNA"/>
</dbReference>
<keyword evidence="3" id="KW-1185">Reference proteome</keyword>
<proteinExistence type="predicted"/>
<protein>
    <submittedName>
        <fullName evidence="2">Putative signal peptide protein</fullName>
    </submittedName>
</protein>
<sequence>MKVRTLTLIFSLLINQHLTEYYYPKIIRKGPSCQRWPQMLNWRSKNLTTHWHWKKRSGITGSIWRRRKQLKLQVHIGKTYDLINQCVLSGKRTEEIERLANLFK</sequence>
<name>A0A0L6UHX1_9BASI</name>
<reference evidence="2 3" key="1">
    <citation type="submission" date="2015-08" db="EMBL/GenBank/DDBJ databases">
        <title>Next Generation Sequencing and Analysis of the Genome of Puccinia sorghi L Schw, the Causal Agent of Maize Common Rust.</title>
        <authorList>
            <person name="Rochi L."/>
            <person name="Burguener G."/>
            <person name="Darino M."/>
            <person name="Turjanski A."/>
            <person name="Kreff E."/>
            <person name="Dieguez M.J."/>
            <person name="Sacco F."/>
        </authorList>
    </citation>
    <scope>NUCLEOTIDE SEQUENCE [LARGE SCALE GENOMIC DNA]</scope>
    <source>
        <strain evidence="2 3">RO10H11247</strain>
    </source>
</reference>
<dbReference type="OrthoDB" id="10543169at2759"/>
<comment type="caution">
    <text evidence="2">The sequence shown here is derived from an EMBL/GenBank/DDBJ whole genome shotgun (WGS) entry which is preliminary data.</text>
</comment>
<feature type="chain" id="PRO_5005567925" evidence="1">
    <location>
        <begin position="22"/>
        <end position="104"/>
    </location>
</feature>
<dbReference type="AlphaFoldDB" id="A0A0L6UHX1"/>